<dbReference type="Pfam" id="PF06062">
    <property type="entry name" value="UPF0231"/>
    <property type="match status" value="1"/>
</dbReference>
<dbReference type="EMBL" id="CP011797">
    <property type="protein sequence ID" value="ATX76466.1"/>
    <property type="molecule type" value="Genomic_DNA"/>
</dbReference>
<dbReference type="Proteomes" id="UP000229757">
    <property type="component" value="Chromosome"/>
</dbReference>
<comment type="similarity">
    <text evidence="1">Belongs to the UPF0231 family.</text>
</comment>
<evidence type="ECO:0000256" key="1">
    <source>
        <dbReference type="ARBA" id="ARBA00005367"/>
    </source>
</evidence>
<organism evidence="2 3">
    <name type="scientific">Reinekea forsetii</name>
    <dbReference type="NCBI Taxonomy" id="1336806"/>
    <lineage>
        <taxon>Bacteria</taxon>
        <taxon>Pseudomonadati</taxon>
        <taxon>Pseudomonadota</taxon>
        <taxon>Gammaproteobacteria</taxon>
        <taxon>Oceanospirillales</taxon>
        <taxon>Saccharospirillaceae</taxon>
        <taxon>Reinekea</taxon>
    </lineage>
</organism>
<dbReference type="OrthoDB" id="5739292at2"/>
<name>A0A2K8KUA4_9GAMM</name>
<sequence length="118" mass="13597">MDYEFSFDDDGKPNAVLSMGHEVLGRWLTEELGQNSSKMVDLLAVIDLLDGEQLIEKNILGRDLNLRLERETVEVTALEREEDEEFPEETNLYESESIAECGLLDFKQLLLDWQEFVA</sequence>
<dbReference type="InterPro" id="IPR008249">
    <property type="entry name" value="UPF0231"/>
</dbReference>
<proteinExistence type="inferred from homology"/>
<keyword evidence="3" id="KW-1185">Reference proteome</keyword>
<protein>
    <submittedName>
        <fullName evidence="2">Uncharacterized protein</fullName>
    </submittedName>
</protein>
<accession>A0A2K8KUA4</accession>
<gene>
    <name evidence="2" type="ORF">REIFOR_01320</name>
</gene>
<evidence type="ECO:0000313" key="3">
    <source>
        <dbReference type="Proteomes" id="UP000229757"/>
    </source>
</evidence>
<dbReference type="KEGG" id="rfo:REIFOR_01320"/>
<evidence type="ECO:0000313" key="2">
    <source>
        <dbReference type="EMBL" id="ATX76466.1"/>
    </source>
</evidence>
<dbReference type="RefSeq" id="WP_100256805.1">
    <property type="nucleotide sequence ID" value="NZ_CP011797.1"/>
</dbReference>
<dbReference type="AlphaFoldDB" id="A0A2K8KUA4"/>
<reference evidence="2 3" key="1">
    <citation type="journal article" date="2017" name="Environ. Microbiol.">
        <title>Genomic and physiological analyses of 'Reinekea forsetii' reveal a versatile opportunistic lifestyle during spring algae blooms.</title>
        <authorList>
            <person name="Avci B."/>
            <person name="Hahnke R.L."/>
            <person name="Chafee M."/>
            <person name="Fischer T."/>
            <person name="Gruber-Vodicka H."/>
            <person name="Tegetmeyer H.E."/>
            <person name="Harder J."/>
            <person name="Fuchs B.M."/>
            <person name="Amann R.I."/>
            <person name="Teeling H."/>
        </authorList>
    </citation>
    <scope>NUCLEOTIDE SEQUENCE [LARGE SCALE GENOMIC DNA]</scope>
    <source>
        <strain evidence="2 3">Hel1_31_D35</strain>
    </source>
</reference>
<dbReference type="PIRSF" id="PIRSF006287">
    <property type="entry name" value="UCP006287"/>
    <property type="match status" value="1"/>
</dbReference>